<dbReference type="GO" id="GO:0004336">
    <property type="term" value="F:galactosylceramidase activity"/>
    <property type="evidence" value="ECO:0007669"/>
    <property type="project" value="UniProtKB-EC"/>
</dbReference>
<dbReference type="GO" id="GO:0006683">
    <property type="term" value="P:galactosylceramide catabolic process"/>
    <property type="evidence" value="ECO:0007669"/>
    <property type="project" value="InterPro"/>
</dbReference>
<proteinExistence type="inferred from homology"/>
<feature type="active site" description="Proton donor/acceptor" evidence="12">
    <location>
        <position position="179"/>
    </location>
</feature>
<keyword evidence="9" id="KW-0325">Glycoprotein</keyword>
<keyword evidence="6" id="KW-0442">Lipid degradation</keyword>
<evidence type="ECO:0000313" key="18">
    <source>
        <dbReference type="Proteomes" id="UP000005408"/>
    </source>
</evidence>
<keyword evidence="4" id="KW-0378">Hydrolase</keyword>
<sequence length="772" mass="85938">MIFAVLLFICNLSLCVDRAASDTYTVDDSSGLGRRFDGIGGLSGGGATSRLLVNYPQKQRDEILDYLFKPNFAASLHILKVEIGGDAQSTDGTESSHMHHPGDLNFKRGYEWWLMKEAKKRNPDILLYGLPWAFPGWIGNGTRDPYHNPPLTADYIVKWIEGAKQVHNLTIDFVGIWNEKPYNVTYIKTLRKTLDARGFTKTKIVASDGGWGIVNDMNKDRELANIVDYVGVHYPGTISPEFAKKQGTQLWSSEDYSTFNDNVGGGCWARIVNQNYVNGMMTSTISWNLIASYYESLPFPRNGLMTAETPWSGHYVVESPIWITAHTSQFTKPGWKYLSHDHGVCKLHQGGSMVSLTSPNNKDLTIIIETMSHDHSICIRPPLPPYSVKPQNVTIQLKGSYASISSVYVWKSSLHFGQNTSQSDFFRSFGQVKVNNGQINIPVRVDEVITITTLSTGQKGQYPNSPDVQPFPLPYIENFDGYPYFSEPNNFAQQTGAYEIMKSSDPSGKQMLTQTVLNSPVSWCQAEKANKSVNIIGDHNWKSFESCLSVHTGYPENVEPSLFAQQVGVFETRKSEDPSHGMVLTQVVTYPPIYWCILNLVFPIDLIGNFSWTDISVTVETQIPKVNGSSGTFVAVRVDQGGCNAWEAKGIFLFILPDQQKFVLANDLSRTKVIKEGSVNVSTNGWNNISLTVKNSTAVGSVNGVPLFTTTIPSKPSNGFVAIGTDSFGIANFDNFKMMSSKDIDISKLKTSQELKFVEDTKLYFKPKRNMP</sequence>
<feature type="signal peptide" evidence="13">
    <location>
        <begin position="1"/>
        <end position="21"/>
    </location>
</feature>
<evidence type="ECO:0000256" key="8">
    <source>
        <dbReference type="ARBA" id="ARBA00023157"/>
    </source>
</evidence>
<feature type="domain" description="Glycosyl hydrolase family 59 C-terminal lectin" evidence="16">
    <location>
        <begin position="493"/>
        <end position="549"/>
    </location>
</feature>
<dbReference type="Gene3D" id="3.20.20.80">
    <property type="entry name" value="Glycosidases"/>
    <property type="match status" value="1"/>
</dbReference>
<feature type="chain" id="PRO_5036482614" description="galactosylceramidase" evidence="13">
    <location>
        <begin position="22"/>
        <end position="772"/>
    </location>
</feature>
<evidence type="ECO:0000256" key="13">
    <source>
        <dbReference type="SAM" id="SignalP"/>
    </source>
</evidence>
<evidence type="ECO:0000256" key="1">
    <source>
        <dbReference type="ARBA" id="ARBA00005637"/>
    </source>
</evidence>
<evidence type="ECO:0000256" key="11">
    <source>
        <dbReference type="ARBA" id="ARBA00033098"/>
    </source>
</evidence>
<feature type="domain" description="Glycosyl hydrolase family 59 central" evidence="15">
    <location>
        <begin position="342"/>
        <end position="458"/>
    </location>
</feature>
<feature type="domain" description="Glycosyl hydrolase family 59 C-terminal lectin" evidence="16">
    <location>
        <begin position="565"/>
        <end position="739"/>
    </location>
</feature>
<evidence type="ECO:0000256" key="2">
    <source>
        <dbReference type="ARBA" id="ARBA00012657"/>
    </source>
</evidence>
<keyword evidence="8" id="KW-1015">Disulfide bond</keyword>
<protein>
    <recommendedName>
        <fullName evidence="2">galactosylceramidase</fullName>
        <ecNumber evidence="2">3.2.1.46</ecNumber>
    </recommendedName>
    <alternativeName>
        <fullName evidence="11">Galactosylceramidase</fullName>
    </alternativeName>
</protein>
<dbReference type="InterPro" id="IPR035394">
    <property type="entry name" value="Glyco_hydro_59_dom"/>
</dbReference>
<evidence type="ECO:0000259" key="16">
    <source>
        <dbReference type="Pfam" id="PF21708"/>
    </source>
</evidence>
<evidence type="ECO:0000256" key="5">
    <source>
        <dbReference type="ARBA" id="ARBA00022919"/>
    </source>
</evidence>
<evidence type="ECO:0000256" key="4">
    <source>
        <dbReference type="ARBA" id="ARBA00022801"/>
    </source>
</evidence>
<dbReference type="GO" id="GO:0016020">
    <property type="term" value="C:membrane"/>
    <property type="evidence" value="ECO:0007669"/>
    <property type="project" value="GOC"/>
</dbReference>
<evidence type="ECO:0000256" key="9">
    <source>
        <dbReference type="ARBA" id="ARBA00023180"/>
    </source>
</evidence>
<dbReference type="InterPro" id="IPR049162">
    <property type="entry name" value="GH59_C"/>
</dbReference>
<dbReference type="Gene3D" id="2.60.120.560">
    <property type="entry name" value="Exo-inulinase, domain 1"/>
    <property type="match status" value="2"/>
</dbReference>
<dbReference type="PANTHER" id="PTHR15172">
    <property type="entry name" value="GALACTOCEREBROSIDASE"/>
    <property type="match status" value="1"/>
</dbReference>
<dbReference type="InterPro" id="IPR001286">
    <property type="entry name" value="Glyco_hydro_59"/>
</dbReference>
<evidence type="ECO:0000259" key="14">
    <source>
        <dbReference type="Pfam" id="PF02057"/>
    </source>
</evidence>
<dbReference type="Pfam" id="PF17387">
    <property type="entry name" value="Glyco_hydro_59M"/>
    <property type="match status" value="1"/>
</dbReference>
<evidence type="ECO:0000313" key="17">
    <source>
        <dbReference type="EnsemblMetazoa" id="G16144.2:cds"/>
    </source>
</evidence>
<dbReference type="PANTHER" id="PTHR15172:SF1">
    <property type="entry name" value="GALACTOCEREBROSIDASE"/>
    <property type="match status" value="1"/>
</dbReference>
<dbReference type="Proteomes" id="UP000005408">
    <property type="component" value="Unassembled WGS sequence"/>
</dbReference>
<comment type="similarity">
    <text evidence="1">Belongs to the glycosyl hydrolase 59 family.</text>
</comment>
<keyword evidence="7" id="KW-0443">Lipid metabolism</keyword>
<dbReference type="AlphaFoldDB" id="A0A8W8IWF2"/>
<dbReference type="InterPro" id="IPR049161">
    <property type="entry name" value="GH59_cat"/>
</dbReference>
<evidence type="ECO:0000256" key="7">
    <source>
        <dbReference type="ARBA" id="ARBA00023098"/>
    </source>
</evidence>
<dbReference type="GO" id="GO:0005764">
    <property type="term" value="C:lysosome"/>
    <property type="evidence" value="ECO:0007669"/>
    <property type="project" value="TreeGrafter"/>
</dbReference>
<dbReference type="PRINTS" id="PR00850">
    <property type="entry name" value="GLHYDRLASE59"/>
</dbReference>
<reference evidence="17" key="1">
    <citation type="submission" date="2022-08" db="UniProtKB">
        <authorList>
            <consortium name="EnsemblMetazoa"/>
        </authorList>
    </citation>
    <scope>IDENTIFICATION</scope>
    <source>
        <strain evidence="17">05x7-T-G4-1.051#20</strain>
    </source>
</reference>
<dbReference type="EnsemblMetazoa" id="G16144.2">
    <property type="protein sequence ID" value="G16144.2:cds"/>
    <property type="gene ID" value="G16144"/>
</dbReference>
<evidence type="ECO:0000256" key="10">
    <source>
        <dbReference type="ARBA" id="ARBA00023295"/>
    </source>
</evidence>
<feature type="active site" description="Nucleophile" evidence="12">
    <location>
        <position position="254"/>
    </location>
</feature>
<evidence type="ECO:0000256" key="3">
    <source>
        <dbReference type="ARBA" id="ARBA00022729"/>
    </source>
</evidence>
<dbReference type="Pfam" id="PF21708">
    <property type="entry name" value="Glyco_hydro_59_C"/>
    <property type="match status" value="2"/>
</dbReference>
<accession>A0A8W8IWF2</accession>
<evidence type="ECO:0000256" key="6">
    <source>
        <dbReference type="ARBA" id="ARBA00022963"/>
    </source>
</evidence>
<dbReference type="SUPFAM" id="SSF51445">
    <property type="entry name" value="(Trans)glycosidases"/>
    <property type="match status" value="1"/>
</dbReference>
<keyword evidence="18" id="KW-1185">Reference proteome</keyword>
<dbReference type="InterPro" id="IPR017853">
    <property type="entry name" value="GH"/>
</dbReference>
<dbReference type="EC" id="3.2.1.46" evidence="2"/>
<evidence type="ECO:0000259" key="15">
    <source>
        <dbReference type="Pfam" id="PF17387"/>
    </source>
</evidence>
<keyword evidence="5" id="KW-0746">Sphingolipid metabolism</keyword>
<evidence type="ECO:0000256" key="12">
    <source>
        <dbReference type="PIRSR" id="PIRSR601286-50"/>
    </source>
</evidence>
<dbReference type="Gene3D" id="3.20.20.70">
    <property type="entry name" value="Aldolase class I"/>
    <property type="match status" value="1"/>
</dbReference>
<dbReference type="Pfam" id="PF02057">
    <property type="entry name" value="Glyco_hydro_59"/>
    <property type="match status" value="1"/>
</dbReference>
<feature type="domain" description="Glycosyl hydrolase family 59 catalytic" evidence="14">
    <location>
        <begin position="36"/>
        <end position="329"/>
    </location>
</feature>
<dbReference type="InterPro" id="IPR013785">
    <property type="entry name" value="Aldolase_TIM"/>
</dbReference>
<dbReference type="FunFam" id="3.20.20.80:FF:000026">
    <property type="entry name" value="galactocerebrosidase precursor"/>
    <property type="match status" value="1"/>
</dbReference>
<name>A0A8W8IWF2_MAGGI</name>
<keyword evidence="10" id="KW-0326">Glycosidase</keyword>
<keyword evidence="3 13" id="KW-0732">Signal</keyword>
<dbReference type="FunFam" id="3.20.20.70:FF:000091">
    <property type="entry name" value="galactocerebrosidase precursor"/>
    <property type="match status" value="1"/>
</dbReference>
<organism evidence="17 18">
    <name type="scientific">Magallana gigas</name>
    <name type="common">Pacific oyster</name>
    <name type="synonym">Crassostrea gigas</name>
    <dbReference type="NCBI Taxonomy" id="29159"/>
    <lineage>
        <taxon>Eukaryota</taxon>
        <taxon>Metazoa</taxon>
        <taxon>Spiralia</taxon>
        <taxon>Lophotrochozoa</taxon>
        <taxon>Mollusca</taxon>
        <taxon>Bivalvia</taxon>
        <taxon>Autobranchia</taxon>
        <taxon>Pteriomorphia</taxon>
        <taxon>Ostreida</taxon>
        <taxon>Ostreoidea</taxon>
        <taxon>Ostreidae</taxon>
        <taxon>Magallana</taxon>
    </lineage>
</organism>